<dbReference type="SUPFAM" id="SSF48239">
    <property type="entry name" value="Terpenoid cyclases/Protein prenyltransferases"/>
    <property type="match status" value="2"/>
</dbReference>
<accession>A0A840IJ14</accession>
<feature type="transmembrane region" description="Helical" evidence="2">
    <location>
        <begin position="30"/>
        <end position="49"/>
    </location>
</feature>
<evidence type="ECO:0000313" key="5">
    <source>
        <dbReference type="EMBL" id="MBB4664739.1"/>
    </source>
</evidence>
<feature type="transmembrane region" description="Helical" evidence="2">
    <location>
        <begin position="226"/>
        <end position="246"/>
    </location>
</feature>
<feature type="domain" description="Squalene cyclase C-terminal" evidence="4">
    <location>
        <begin position="373"/>
        <end position="454"/>
    </location>
</feature>
<reference evidence="5 6" key="1">
    <citation type="submission" date="2020-08" db="EMBL/GenBank/DDBJ databases">
        <title>Genomic Encyclopedia of Archaeal and Bacterial Type Strains, Phase II (KMG-II): from individual species to whole genera.</title>
        <authorList>
            <person name="Goeker M."/>
        </authorList>
    </citation>
    <scope>NUCLEOTIDE SEQUENCE [LARGE SCALE GENOMIC DNA]</scope>
    <source>
        <strain evidence="5 6">DSM 23288</strain>
    </source>
</reference>
<dbReference type="Proteomes" id="UP000585272">
    <property type="component" value="Unassembled WGS sequence"/>
</dbReference>
<dbReference type="InterPro" id="IPR008930">
    <property type="entry name" value="Terpenoid_cyclase/PrenylTrfase"/>
</dbReference>
<evidence type="ECO:0000256" key="2">
    <source>
        <dbReference type="SAM" id="Phobius"/>
    </source>
</evidence>
<feature type="transmembrane region" description="Helical" evidence="2">
    <location>
        <begin position="558"/>
        <end position="580"/>
    </location>
</feature>
<feature type="transmembrane region" description="Helical" evidence="2">
    <location>
        <begin position="266"/>
        <end position="289"/>
    </location>
</feature>
<name>A0A840IJ14_9ACTN</name>
<feature type="transmembrane region" description="Helical" evidence="2">
    <location>
        <begin position="518"/>
        <end position="538"/>
    </location>
</feature>
<dbReference type="EMBL" id="JACHNU010000008">
    <property type="protein sequence ID" value="MBB4664739.1"/>
    <property type="molecule type" value="Genomic_DNA"/>
</dbReference>
<evidence type="ECO:0000256" key="1">
    <source>
        <dbReference type="ARBA" id="ARBA00022737"/>
    </source>
</evidence>
<dbReference type="Pfam" id="PF00432">
    <property type="entry name" value="Prenyltrans"/>
    <property type="match status" value="1"/>
</dbReference>
<dbReference type="Gene3D" id="1.50.10.20">
    <property type="match status" value="1"/>
</dbReference>
<feature type="transmembrane region" description="Helical" evidence="2">
    <location>
        <begin position="61"/>
        <end position="84"/>
    </location>
</feature>
<dbReference type="InterPro" id="IPR001330">
    <property type="entry name" value="Prenyltrans"/>
</dbReference>
<dbReference type="GO" id="GO:0003824">
    <property type="term" value="F:catalytic activity"/>
    <property type="evidence" value="ECO:0007669"/>
    <property type="project" value="InterPro"/>
</dbReference>
<keyword evidence="1" id="KW-0677">Repeat</keyword>
<feature type="transmembrane region" description="Helical" evidence="2">
    <location>
        <begin position="96"/>
        <end position="113"/>
    </location>
</feature>
<keyword evidence="2" id="KW-0472">Membrane</keyword>
<gene>
    <name evidence="5" type="ORF">BDZ31_004354</name>
</gene>
<dbReference type="Gene3D" id="1.10.1760.20">
    <property type="match status" value="1"/>
</dbReference>
<keyword evidence="2" id="KW-0812">Transmembrane</keyword>
<feature type="transmembrane region" description="Helical" evidence="2">
    <location>
        <begin position="169"/>
        <end position="187"/>
    </location>
</feature>
<evidence type="ECO:0000259" key="4">
    <source>
        <dbReference type="Pfam" id="PF13243"/>
    </source>
</evidence>
<proteinExistence type="predicted"/>
<protein>
    <submittedName>
        <fullName evidence="5">Energy-coupling factor transport system substrate-specific component</fullName>
    </submittedName>
</protein>
<feature type="transmembrane region" description="Helical" evidence="2">
    <location>
        <begin position="125"/>
        <end position="149"/>
    </location>
</feature>
<feature type="domain" description="Prenyltransferase alpha-alpha toroid" evidence="3">
    <location>
        <begin position="248"/>
        <end position="275"/>
    </location>
</feature>
<dbReference type="InterPro" id="IPR032696">
    <property type="entry name" value="SQ_cyclase_C"/>
</dbReference>
<dbReference type="CDD" id="cd00688">
    <property type="entry name" value="ISOPREN_C2_like"/>
    <property type="match status" value="1"/>
</dbReference>
<comment type="caution">
    <text evidence="5">The sequence shown here is derived from an EMBL/GenBank/DDBJ whole genome shotgun (WGS) entry which is preliminary data.</text>
</comment>
<evidence type="ECO:0000313" key="6">
    <source>
        <dbReference type="Proteomes" id="UP000585272"/>
    </source>
</evidence>
<dbReference type="AlphaFoldDB" id="A0A840IJ14"/>
<keyword evidence="2" id="KW-1133">Transmembrane helix</keyword>
<dbReference type="RefSeq" id="WP_183345038.1">
    <property type="nucleotide sequence ID" value="NZ_JACHNU010000008.1"/>
</dbReference>
<evidence type="ECO:0000259" key="3">
    <source>
        <dbReference type="Pfam" id="PF00432"/>
    </source>
</evidence>
<sequence>MSWQLASFLLLALALVTGFAWYERSHPSARVLALVGTLAALAVLGRIAFAAVPNVKPTTDIVLLAGYVFGGAPGFAVGAVSALASNLFFTQGPWTPWQMGAWGAIGIFGALLARLGGRDLGRLPLALACGLAGLAFGVVVNFGSVVTFGDQDLWGRFAAYQATSLPWDVAHAVGNVVFYLVFGPALVRTLRRFRTRFEFSWAPSVPAGAPEAGTAHAARSAAASPLLLVAVALASASIAVAAFAPADARAATPVDYLERSQNRDGGFGAAPGQASVDLFTGWVALGLAAQGRNPQDVRRGGTSVLDYVRARARDLTRGNAPETVGDLERTIMVVAASGRSPRSFAGQDLVAGLRRRFARDGSVLRQTNLTAFGVLALRSAKVPARDRQVRAAAGWLGRQQNRDGGWGFATKGGGSDVDDTAAVVQALAAAGRARSPAVRRAIGFLRANQNADGGFPLLPGQTSNAMSTGWTVQALRAAGVRPERVRRGGARSPIAYLRSLVTPSGMVQFSRTSRQTPVWTTGSVAVALAGGSFPLGAARRGASSSAQPLEEDDGGSSAAAVIVPVAAALGVAGGAAALLLRRR</sequence>
<keyword evidence="6" id="KW-1185">Reference proteome</keyword>
<dbReference type="Pfam" id="PF13243">
    <property type="entry name" value="SQHop_cyclase_C"/>
    <property type="match status" value="1"/>
</dbReference>
<organism evidence="5 6">
    <name type="scientific">Conexibacter arvalis</name>
    <dbReference type="NCBI Taxonomy" id="912552"/>
    <lineage>
        <taxon>Bacteria</taxon>
        <taxon>Bacillati</taxon>
        <taxon>Actinomycetota</taxon>
        <taxon>Thermoleophilia</taxon>
        <taxon>Solirubrobacterales</taxon>
        <taxon>Conexibacteraceae</taxon>
        <taxon>Conexibacter</taxon>
    </lineage>
</organism>